<evidence type="ECO:0008006" key="4">
    <source>
        <dbReference type="Google" id="ProtNLM"/>
    </source>
</evidence>
<organism evidence="2 3">
    <name type="scientific">Candidatus Tenderia electrophaga</name>
    <dbReference type="NCBI Taxonomy" id="1748243"/>
    <lineage>
        <taxon>Bacteria</taxon>
        <taxon>Pseudomonadati</taxon>
        <taxon>Pseudomonadota</taxon>
        <taxon>Gammaproteobacteria</taxon>
        <taxon>Candidatus Tenderiales</taxon>
        <taxon>Candidatus Tenderiaceae</taxon>
        <taxon>Candidatus Tenderia</taxon>
    </lineage>
</organism>
<keyword evidence="1" id="KW-0732">Signal</keyword>
<proteinExistence type="predicted"/>
<keyword evidence="3" id="KW-1185">Reference proteome</keyword>
<dbReference type="STRING" id="1748243.Tel_11280"/>
<protein>
    <recommendedName>
        <fullName evidence="4">VCBS repeat-containing protein</fullName>
    </recommendedName>
</protein>
<name>A0A0S2TES7_9GAMM</name>
<sequence length="102" mass="11404">MRRIITHLLIFSVLVTNVAWAMDDCFSPYGSDESVLAQSGDLSGDGLNDGVCDEFCAGWLHLVAIAPETKLDYFPFTRQDVVRTNLSYHSLDQTPPFRPPQI</sequence>
<reference evidence="2" key="1">
    <citation type="submission" date="2015-10" db="EMBL/GenBank/DDBJ databases">
        <title>Description of Candidatus Tenderia electrophaga gen. nov, sp. nov., an Uncultivated Electroautotroph from a Biocathode Enrichment.</title>
        <authorList>
            <person name="Eddie B.J."/>
            <person name="Malanoski A.P."/>
            <person name="Wang Z."/>
            <person name="Hall R.J."/>
            <person name="Oh S.D."/>
            <person name="Heiner C."/>
            <person name="Lin B."/>
            <person name="Strycharz-Glaven S.M."/>
        </authorList>
    </citation>
    <scope>NUCLEOTIDE SEQUENCE [LARGE SCALE GENOMIC DNA]</scope>
    <source>
        <strain evidence="2">NRL1</strain>
    </source>
</reference>
<feature type="signal peptide" evidence="1">
    <location>
        <begin position="1"/>
        <end position="21"/>
    </location>
</feature>
<evidence type="ECO:0000313" key="3">
    <source>
        <dbReference type="Proteomes" id="UP000055136"/>
    </source>
</evidence>
<dbReference type="EMBL" id="CP013099">
    <property type="protein sequence ID" value="ALP53670.1"/>
    <property type="molecule type" value="Genomic_DNA"/>
</dbReference>
<dbReference type="AlphaFoldDB" id="A0A0S2TES7"/>
<accession>A0A0S2TES7</accession>
<evidence type="ECO:0000313" key="2">
    <source>
        <dbReference type="EMBL" id="ALP53670.1"/>
    </source>
</evidence>
<dbReference type="KEGG" id="tee:Tel_11280"/>
<evidence type="ECO:0000256" key="1">
    <source>
        <dbReference type="SAM" id="SignalP"/>
    </source>
</evidence>
<dbReference type="Proteomes" id="UP000055136">
    <property type="component" value="Chromosome"/>
</dbReference>
<feature type="chain" id="PRO_5006604989" description="VCBS repeat-containing protein" evidence="1">
    <location>
        <begin position="22"/>
        <end position="102"/>
    </location>
</feature>
<gene>
    <name evidence="2" type="ORF">Tel_11280</name>
</gene>